<protein>
    <submittedName>
        <fullName evidence="1">Uncharacterized protein</fullName>
    </submittedName>
</protein>
<dbReference type="OrthoDB" id="5854869at2759"/>
<gene>
    <name evidence="1" type="ORF">TELCIR_19208</name>
</gene>
<dbReference type="Proteomes" id="UP000230423">
    <property type="component" value="Unassembled WGS sequence"/>
</dbReference>
<keyword evidence="2" id="KW-1185">Reference proteome</keyword>
<sequence>DSLREAVTVFLPKMSLDDFWDPNVFNRFRQSLASLDTWEEHNIFVVGADRLTEGVEVSLVVSDKGRIVRSWKVEDLLRSEVRHLERTSLMKIEVIRDESCAREPCPYYQKCRQTLKHVNAFEVYQTDSFMARTLKTLKTFVCECPVGFAILGVFRGYVTWIKTERRASEETSKKTTGDPIATGLTPFALIDAHGQPRFMAWSFTSVDRHAVPEMECFITNPTCAV</sequence>
<organism evidence="1 2">
    <name type="scientific">Teladorsagia circumcincta</name>
    <name type="common">Brown stomach worm</name>
    <name type="synonym">Ostertagia circumcincta</name>
    <dbReference type="NCBI Taxonomy" id="45464"/>
    <lineage>
        <taxon>Eukaryota</taxon>
        <taxon>Metazoa</taxon>
        <taxon>Ecdysozoa</taxon>
        <taxon>Nematoda</taxon>
        <taxon>Chromadorea</taxon>
        <taxon>Rhabditida</taxon>
        <taxon>Rhabditina</taxon>
        <taxon>Rhabditomorpha</taxon>
        <taxon>Strongyloidea</taxon>
        <taxon>Trichostrongylidae</taxon>
        <taxon>Teladorsagia</taxon>
    </lineage>
</organism>
<accession>A0A2G9TMZ4</accession>
<reference evidence="1 2" key="1">
    <citation type="submission" date="2015-09" db="EMBL/GenBank/DDBJ databases">
        <title>Draft genome of the parasitic nematode Teladorsagia circumcincta isolate WARC Sus (inbred).</title>
        <authorList>
            <person name="Mitreva M."/>
        </authorList>
    </citation>
    <scope>NUCLEOTIDE SEQUENCE [LARGE SCALE GENOMIC DNA]</scope>
    <source>
        <strain evidence="1 2">S</strain>
    </source>
</reference>
<dbReference type="EMBL" id="KZ358121">
    <property type="protein sequence ID" value="PIO59331.1"/>
    <property type="molecule type" value="Genomic_DNA"/>
</dbReference>
<proteinExistence type="predicted"/>
<feature type="non-terminal residue" evidence="1">
    <location>
        <position position="1"/>
    </location>
</feature>
<evidence type="ECO:0000313" key="2">
    <source>
        <dbReference type="Proteomes" id="UP000230423"/>
    </source>
</evidence>
<dbReference type="AlphaFoldDB" id="A0A2G9TMZ4"/>
<evidence type="ECO:0000313" key="1">
    <source>
        <dbReference type="EMBL" id="PIO59331.1"/>
    </source>
</evidence>
<name>A0A2G9TMZ4_TELCI</name>